<name>A0A4Y7PST1_9AGAM</name>
<dbReference type="Pfam" id="PF24681">
    <property type="entry name" value="Kelch_KLHDC2_KLHL20_DRC7"/>
    <property type="match status" value="1"/>
</dbReference>
<evidence type="ECO:0000256" key="3">
    <source>
        <dbReference type="SAM" id="MobiDB-lite"/>
    </source>
</evidence>
<dbReference type="GO" id="GO:0005739">
    <property type="term" value="C:mitochondrion"/>
    <property type="evidence" value="ECO:0007669"/>
    <property type="project" value="TreeGrafter"/>
</dbReference>
<keyword evidence="1" id="KW-0880">Kelch repeat</keyword>
<gene>
    <name evidence="4" type="ORF">BD410DRAFT_728950</name>
</gene>
<feature type="region of interest" description="Disordered" evidence="3">
    <location>
        <begin position="123"/>
        <end position="162"/>
    </location>
</feature>
<dbReference type="STRING" id="50990.A0A4Y7PST1"/>
<keyword evidence="5" id="KW-1185">Reference proteome</keyword>
<dbReference type="GO" id="GO:0005829">
    <property type="term" value="C:cytosol"/>
    <property type="evidence" value="ECO:0007669"/>
    <property type="project" value="TreeGrafter"/>
</dbReference>
<dbReference type="InterPro" id="IPR011333">
    <property type="entry name" value="SKP1/BTB/POZ_sf"/>
</dbReference>
<dbReference type="PANTHER" id="PTHR43503:SF2">
    <property type="entry name" value="NEGATIVE REGULATOR OF SPORULATION MDS3-RELATED"/>
    <property type="match status" value="1"/>
</dbReference>
<dbReference type="SUPFAM" id="SSF117281">
    <property type="entry name" value="Kelch motif"/>
    <property type="match status" value="1"/>
</dbReference>
<organism evidence="4 5">
    <name type="scientific">Rickenella mellea</name>
    <dbReference type="NCBI Taxonomy" id="50990"/>
    <lineage>
        <taxon>Eukaryota</taxon>
        <taxon>Fungi</taxon>
        <taxon>Dikarya</taxon>
        <taxon>Basidiomycota</taxon>
        <taxon>Agaricomycotina</taxon>
        <taxon>Agaricomycetes</taxon>
        <taxon>Hymenochaetales</taxon>
        <taxon>Rickenellaceae</taxon>
        <taxon>Rickenella</taxon>
    </lineage>
</organism>
<sequence>MHSVSDLTTFSRKTTGDVPPRLVGASTTVVGDKMYLFGGRLVMERRMVSELYAFDMETYVWERITYHPDDDVPGARYFHSTDAWRGYLVLFGGMGHKTGSEPPEELFVLNDVRFFDLNTRRWLPPSPQPQPQQSPSQPSSDSEAPNNPSSTSAADPSASASSLIPRPRYAHLSSITSSRLFVIGGQDLNNLWLDDLCVFDLVSLKWVQRKAYPRHSGTYRSVAVAGTARVRYPMEEMKGAAGGGPTTTTPTLGGVPGARFKTEKTPPASIEFTPPESYIHQSYTAEPTDEYPNDIYLYSNYNFTDVKRELEIFTPLPAPSTSFRMTDLSASMSGTALPPGLRFPTGAICGNHLIFGGTYLAHSYQSFSIWALDLGNMCWTRLDPGAALASGSWFKGVLWPAARPNAQTHAQSPRGARFVIFGNRAGNLVEDYNRRLLSWDDVAFIDLESFGIYQPPPLSLSLKSQQLGLAALEEGVLADFEVVCDDGRKIKVSRKVLEGRWGWFRRERERFLAEARRAIEGIGSESGGAGGVETPLVEPADLDTKPPDPRLTPRSLLLSEPYPITLALMQYFYTLSLLTPLQHAPAVLSQLLLLSATYELPHLQGLVKHAMHSALSSATSVGVYEVATLCSCQSLQIRALKLVMVRFFLSFLFFLSF</sequence>
<dbReference type="InterPro" id="IPR015915">
    <property type="entry name" value="Kelch-typ_b-propeller"/>
</dbReference>
<dbReference type="OrthoDB" id="10001928at2759"/>
<reference evidence="4 5" key="1">
    <citation type="submission" date="2018-06" db="EMBL/GenBank/DDBJ databases">
        <title>A transcriptomic atlas of mushroom development highlights an independent origin of complex multicellularity.</title>
        <authorList>
            <consortium name="DOE Joint Genome Institute"/>
            <person name="Krizsan K."/>
            <person name="Almasi E."/>
            <person name="Merenyi Z."/>
            <person name="Sahu N."/>
            <person name="Viragh M."/>
            <person name="Koszo T."/>
            <person name="Mondo S."/>
            <person name="Kiss B."/>
            <person name="Balint B."/>
            <person name="Kues U."/>
            <person name="Barry K."/>
            <person name="Hegedus J.C."/>
            <person name="Henrissat B."/>
            <person name="Johnson J."/>
            <person name="Lipzen A."/>
            <person name="Ohm R."/>
            <person name="Nagy I."/>
            <person name="Pangilinan J."/>
            <person name="Yan J."/>
            <person name="Xiong Y."/>
            <person name="Grigoriev I.V."/>
            <person name="Hibbett D.S."/>
            <person name="Nagy L.G."/>
        </authorList>
    </citation>
    <scope>NUCLEOTIDE SEQUENCE [LARGE SCALE GENOMIC DNA]</scope>
    <source>
        <strain evidence="4 5">SZMC22713</strain>
    </source>
</reference>
<keyword evidence="2" id="KW-0677">Repeat</keyword>
<accession>A0A4Y7PST1</accession>
<dbReference type="Gene3D" id="2.120.10.80">
    <property type="entry name" value="Kelch-type beta propeller"/>
    <property type="match status" value="1"/>
</dbReference>
<dbReference type="Gene3D" id="3.30.710.10">
    <property type="entry name" value="Potassium Channel Kv1.1, Chain A"/>
    <property type="match status" value="1"/>
</dbReference>
<protein>
    <submittedName>
        <fullName evidence="4">Galactose oxidase</fullName>
    </submittedName>
</protein>
<dbReference type="PANTHER" id="PTHR43503">
    <property type="entry name" value="MCG48959-RELATED"/>
    <property type="match status" value="1"/>
</dbReference>
<feature type="region of interest" description="Disordered" evidence="3">
    <location>
        <begin position="238"/>
        <end position="267"/>
    </location>
</feature>
<dbReference type="VEuPathDB" id="FungiDB:BD410DRAFT_728950"/>
<evidence type="ECO:0000256" key="1">
    <source>
        <dbReference type="ARBA" id="ARBA00022441"/>
    </source>
</evidence>
<evidence type="ECO:0000313" key="4">
    <source>
        <dbReference type="EMBL" id="TDL18131.1"/>
    </source>
</evidence>
<feature type="region of interest" description="Disordered" evidence="3">
    <location>
        <begin position="524"/>
        <end position="550"/>
    </location>
</feature>
<dbReference type="AlphaFoldDB" id="A0A4Y7PST1"/>
<feature type="compositionally biased region" description="Low complexity" evidence="3">
    <location>
        <begin position="133"/>
        <end position="162"/>
    </location>
</feature>
<proteinExistence type="predicted"/>
<evidence type="ECO:0000313" key="5">
    <source>
        <dbReference type="Proteomes" id="UP000294933"/>
    </source>
</evidence>
<dbReference type="Proteomes" id="UP000294933">
    <property type="component" value="Unassembled WGS sequence"/>
</dbReference>
<dbReference type="EMBL" id="ML170212">
    <property type="protein sequence ID" value="TDL18131.1"/>
    <property type="molecule type" value="Genomic_DNA"/>
</dbReference>
<dbReference type="GO" id="GO:0045454">
    <property type="term" value="P:cell redox homeostasis"/>
    <property type="evidence" value="ECO:0007669"/>
    <property type="project" value="TreeGrafter"/>
</dbReference>
<evidence type="ECO:0000256" key="2">
    <source>
        <dbReference type="ARBA" id="ARBA00022737"/>
    </source>
</evidence>